<organism evidence="1">
    <name type="scientific">uncultured Caudovirales phage</name>
    <dbReference type="NCBI Taxonomy" id="2100421"/>
    <lineage>
        <taxon>Viruses</taxon>
        <taxon>Duplodnaviria</taxon>
        <taxon>Heunggongvirae</taxon>
        <taxon>Uroviricota</taxon>
        <taxon>Caudoviricetes</taxon>
        <taxon>Peduoviridae</taxon>
        <taxon>Maltschvirus</taxon>
        <taxon>Maltschvirus maltsch</taxon>
    </lineage>
</organism>
<dbReference type="EMBL" id="LR796800">
    <property type="protein sequence ID" value="CAB4167064.1"/>
    <property type="molecule type" value="Genomic_DNA"/>
</dbReference>
<reference evidence="1" key="1">
    <citation type="submission" date="2020-04" db="EMBL/GenBank/DDBJ databases">
        <authorList>
            <person name="Chiriac C."/>
            <person name="Salcher M."/>
            <person name="Ghai R."/>
            <person name="Kavagutti S V."/>
        </authorList>
    </citation>
    <scope>NUCLEOTIDE SEQUENCE</scope>
</reference>
<proteinExistence type="predicted"/>
<evidence type="ECO:0000313" key="1">
    <source>
        <dbReference type="EMBL" id="CAB4167064.1"/>
    </source>
</evidence>
<gene>
    <name evidence="1" type="ORF">UFOVP873_6</name>
</gene>
<sequence length="144" mass="14969">MATTTFLGNATINITPTGGTAYDVTDNCRSCSVSVGYEYLESTAFGDTGRRAVQGLQTVSVEMELFLSYGVGEVETLMAAIQTAGSCGMVISPSGTTESASNPEFVLTNCTLEANQGIISTVGELAVVSLSFTNGTWVRDITAP</sequence>
<accession>A0A6J5PHA6</accession>
<name>A0A6J5PHA6_9CAUD</name>
<protein>
    <submittedName>
        <fullName evidence="1">Uncharacterized protein</fullName>
    </submittedName>
</protein>